<dbReference type="EMBL" id="FOGK01000014">
    <property type="protein sequence ID" value="SER71844.1"/>
    <property type="molecule type" value="Genomic_DNA"/>
</dbReference>
<dbReference type="NCBIfam" id="TIGR01726">
    <property type="entry name" value="HEQRo_perm_3TM"/>
    <property type="match status" value="1"/>
</dbReference>
<keyword evidence="7 9" id="KW-1133">Transmembrane helix</keyword>
<organism evidence="12 14">
    <name type="scientific">Pediococcus ethanolidurans</name>
    <dbReference type="NCBI Taxonomy" id="319653"/>
    <lineage>
        <taxon>Bacteria</taxon>
        <taxon>Bacillati</taxon>
        <taxon>Bacillota</taxon>
        <taxon>Bacilli</taxon>
        <taxon>Lactobacillales</taxon>
        <taxon>Lactobacillaceae</taxon>
        <taxon>Pediococcus</taxon>
    </lineage>
</organism>
<dbReference type="SMART" id="SM00062">
    <property type="entry name" value="PBPb"/>
    <property type="match status" value="1"/>
</dbReference>
<dbReference type="Gene3D" id="1.10.3720.10">
    <property type="entry name" value="MetI-like"/>
    <property type="match status" value="1"/>
</dbReference>
<evidence type="ECO:0000313" key="13">
    <source>
        <dbReference type="EMBL" id="SER71844.1"/>
    </source>
</evidence>
<dbReference type="PANTHER" id="PTHR30614:SF20">
    <property type="entry name" value="GLUTAMINE TRANSPORT SYSTEM PERMEASE PROTEIN GLNP"/>
    <property type="match status" value="1"/>
</dbReference>
<dbReference type="CDD" id="cd06261">
    <property type="entry name" value="TM_PBP2"/>
    <property type="match status" value="1"/>
</dbReference>
<dbReference type="Pfam" id="PF00497">
    <property type="entry name" value="SBP_bac_3"/>
    <property type="match status" value="1"/>
</dbReference>
<comment type="similarity">
    <text evidence="2">Belongs to the binding-protein-dependent transport system permease family. HisMQ subfamily.</text>
</comment>
<dbReference type="Proteomes" id="UP000182818">
    <property type="component" value="Unassembled WGS sequence"/>
</dbReference>
<dbReference type="InterPro" id="IPR000515">
    <property type="entry name" value="MetI-like"/>
</dbReference>
<protein>
    <submittedName>
        <fullName evidence="13">Amino acid ABC transporter substrate-binding protein, PAAT family /amino acid ABC transporter membrane protein, PAAT family</fullName>
    </submittedName>
</protein>
<dbReference type="FunFam" id="1.10.3720.10:FF:000033">
    <property type="entry name" value="Polar amino acid ABC transporter permease"/>
    <property type="match status" value="1"/>
</dbReference>
<dbReference type="GeneID" id="76043896"/>
<feature type="domain" description="ABC transmembrane type-1" evidence="11">
    <location>
        <begin position="294"/>
        <end position="481"/>
    </location>
</feature>
<dbReference type="InterPro" id="IPR035906">
    <property type="entry name" value="MetI-like_sf"/>
</dbReference>
<dbReference type="GO" id="GO:0022857">
    <property type="term" value="F:transmembrane transporter activity"/>
    <property type="evidence" value="ECO:0007669"/>
    <property type="project" value="InterPro"/>
</dbReference>
<reference evidence="12 14" key="1">
    <citation type="journal article" date="2015" name="Genome Announc.">
        <title>Expanding the biotechnology potential of lactobacilli through comparative genomics of 213 strains and associated genera.</title>
        <authorList>
            <person name="Sun Z."/>
            <person name="Harris H.M."/>
            <person name="McCann A."/>
            <person name="Guo C."/>
            <person name="Argimon S."/>
            <person name="Zhang W."/>
            <person name="Yang X."/>
            <person name="Jeffery I.B."/>
            <person name="Cooney J.C."/>
            <person name="Kagawa T.F."/>
            <person name="Liu W."/>
            <person name="Song Y."/>
            <person name="Salvetti E."/>
            <person name="Wrobel A."/>
            <person name="Rasinkangas P."/>
            <person name="Parkhill J."/>
            <person name="Rea M.C."/>
            <person name="O'Sullivan O."/>
            <person name="Ritari J."/>
            <person name="Douillard F.P."/>
            <person name="Paul Ross R."/>
            <person name="Yang R."/>
            <person name="Briner A.E."/>
            <person name="Felis G.E."/>
            <person name="de Vos W.M."/>
            <person name="Barrangou R."/>
            <person name="Klaenhammer T.R."/>
            <person name="Caufield P.W."/>
            <person name="Cui Y."/>
            <person name="Zhang H."/>
            <person name="O'Toole P.W."/>
        </authorList>
    </citation>
    <scope>NUCLEOTIDE SEQUENCE [LARGE SCALE GENOMIC DNA]</scope>
    <source>
        <strain evidence="12 14">DSM 22301</strain>
    </source>
</reference>
<feature type="transmembrane region" description="Helical" evidence="9">
    <location>
        <begin position="460"/>
        <end position="484"/>
    </location>
</feature>
<dbReference type="GO" id="GO:0006865">
    <property type="term" value="P:amino acid transport"/>
    <property type="evidence" value="ECO:0007669"/>
    <property type="project" value="UniProtKB-KW"/>
</dbReference>
<dbReference type="Pfam" id="PF00528">
    <property type="entry name" value="BPD_transp_1"/>
    <property type="match status" value="1"/>
</dbReference>
<gene>
    <name evidence="12" type="ORF">IV87_GL000529</name>
    <name evidence="13" type="ORF">SAMN04487973_1143</name>
</gene>
<keyword evidence="5 9" id="KW-0812">Transmembrane</keyword>
<evidence type="ECO:0000256" key="4">
    <source>
        <dbReference type="ARBA" id="ARBA00022475"/>
    </source>
</evidence>
<dbReference type="OrthoDB" id="9811552at2"/>
<dbReference type="STRING" id="319653.SAMN04487973_1143"/>
<evidence type="ECO:0000256" key="10">
    <source>
        <dbReference type="SAM" id="SignalP"/>
    </source>
</evidence>
<dbReference type="Gene3D" id="3.40.190.10">
    <property type="entry name" value="Periplasmic binding protein-like II"/>
    <property type="match status" value="2"/>
</dbReference>
<dbReference type="PROSITE" id="PS50928">
    <property type="entry name" value="ABC_TM1"/>
    <property type="match status" value="1"/>
</dbReference>
<dbReference type="SUPFAM" id="SSF161098">
    <property type="entry name" value="MetI-like"/>
    <property type="match status" value="1"/>
</dbReference>
<keyword evidence="15" id="KW-1185">Reference proteome</keyword>
<dbReference type="InterPro" id="IPR010065">
    <property type="entry name" value="AA_ABC_transptr_permease_3TM"/>
</dbReference>
<feature type="signal peptide" evidence="10">
    <location>
        <begin position="1"/>
        <end position="26"/>
    </location>
</feature>
<evidence type="ECO:0000256" key="1">
    <source>
        <dbReference type="ARBA" id="ARBA00004651"/>
    </source>
</evidence>
<evidence type="ECO:0000313" key="14">
    <source>
        <dbReference type="Proteomes" id="UP000051749"/>
    </source>
</evidence>
<feature type="transmembrane region" description="Helical" evidence="9">
    <location>
        <begin position="294"/>
        <end position="318"/>
    </location>
</feature>
<keyword evidence="4" id="KW-1003">Cell membrane</keyword>
<dbReference type="Proteomes" id="UP000051749">
    <property type="component" value="Unassembled WGS sequence"/>
</dbReference>
<dbReference type="AlphaFoldDB" id="A0A0R2JY71"/>
<dbReference type="SUPFAM" id="SSF53850">
    <property type="entry name" value="Periplasmic binding protein-like II"/>
    <property type="match status" value="1"/>
</dbReference>
<sequence length="492" mass="53584">MKKKFLEIITIVGLLFTLLPFGTANAANSKTSSSDQSLAKIQKKGVLVMGTSPDYAPYEFQTTKNGKSVDVGMDISIAKQIAKDLGVKLKIKNMDFDSLLVALQTGKVDMVMAGMNPTAARRKNVTFSNIYYQGGQDIVINKKDAGIYKSKKSFVGKTLGAQTGTMQYNMAKKQISNVTVKGFDKGADLILALQTNKIDGIVMEKPSAEAYVKNNPQLSLINGNFNLNTNETSSAIAFQKGATSLAGAVNKSLAKIKKKDLINKVYLKEAGTHMKTNTVNTSMTHYWKYFAKGIGYTLLISAFSVFFGFILGTILAFMRLSRNKLLKLVSTAYIEFVRGTPLMVQIMFVYFGIGLIVNLPALTSGIIAVSLNSGAYVAEVIRGGINSVDKGQTEAARSLGLSKKGTMRYVVLPQAIKNIWPALGNEFISLIKESSIVSIIGVTDLIYQLKIVQSDTYRGVAPIVVAMLLYFVVTFGLSKILAYFEGRMKHAN</sequence>
<evidence type="ECO:0000256" key="3">
    <source>
        <dbReference type="ARBA" id="ARBA00022448"/>
    </source>
</evidence>
<dbReference type="GO" id="GO:0043190">
    <property type="term" value="C:ATP-binding cassette (ABC) transporter complex"/>
    <property type="evidence" value="ECO:0007669"/>
    <property type="project" value="InterPro"/>
</dbReference>
<feature type="transmembrane region" description="Helical" evidence="9">
    <location>
        <begin position="348"/>
        <end position="371"/>
    </location>
</feature>
<dbReference type="PANTHER" id="PTHR30614">
    <property type="entry name" value="MEMBRANE COMPONENT OF AMINO ACID ABC TRANSPORTER"/>
    <property type="match status" value="1"/>
</dbReference>
<evidence type="ECO:0000256" key="7">
    <source>
        <dbReference type="ARBA" id="ARBA00022989"/>
    </source>
</evidence>
<evidence type="ECO:0000256" key="5">
    <source>
        <dbReference type="ARBA" id="ARBA00022692"/>
    </source>
</evidence>
<reference evidence="13 15" key="2">
    <citation type="submission" date="2016-10" db="EMBL/GenBank/DDBJ databases">
        <authorList>
            <person name="Varghese N."/>
            <person name="Submissions S."/>
        </authorList>
    </citation>
    <scope>NUCLEOTIDE SEQUENCE [LARGE SCALE GENOMIC DNA]</scope>
    <source>
        <strain evidence="13 15">CGMCC 1.3889</strain>
    </source>
</reference>
<feature type="chain" id="PRO_5006419182" evidence="10">
    <location>
        <begin position="27"/>
        <end position="492"/>
    </location>
</feature>
<proteinExistence type="inferred from homology"/>
<keyword evidence="8 9" id="KW-0472">Membrane</keyword>
<evidence type="ECO:0000256" key="8">
    <source>
        <dbReference type="ARBA" id="ARBA00023136"/>
    </source>
</evidence>
<evidence type="ECO:0000256" key="2">
    <source>
        <dbReference type="ARBA" id="ARBA00010072"/>
    </source>
</evidence>
<comment type="caution">
    <text evidence="12">The sequence shown here is derived from an EMBL/GenBank/DDBJ whole genome shotgun (WGS) entry which is preliminary data.</text>
</comment>
<keyword evidence="6" id="KW-0029">Amino-acid transport</keyword>
<name>A0A0R2JY71_9LACO</name>
<accession>A0A0R2JY71</accession>
<evidence type="ECO:0000313" key="12">
    <source>
        <dbReference type="EMBL" id="KRN82152.1"/>
    </source>
</evidence>
<comment type="subcellular location">
    <subcellularLocation>
        <location evidence="1 9">Cell membrane</location>
        <topology evidence="1 9">Multi-pass membrane protein</topology>
    </subcellularLocation>
</comment>
<evidence type="ECO:0000256" key="9">
    <source>
        <dbReference type="RuleBase" id="RU363032"/>
    </source>
</evidence>
<evidence type="ECO:0000313" key="15">
    <source>
        <dbReference type="Proteomes" id="UP000182818"/>
    </source>
</evidence>
<dbReference type="InterPro" id="IPR043429">
    <property type="entry name" value="ArtM/GltK/GlnP/TcyL/YhdX-like"/>
</dbReference>
<keyword evidence="3 9" id="KW-0813">Transport</keyword>
<dbReference type="EMBL" id="JQBY01000014">
    <property type="protein sequence ID" value="KRN82152.1"/>
    <property type="molecule type" value="Genomic_DNA"/>
</dbReference>
<dbReference type="RefSeq" id="WP_057806857.1">
    <property type="nucleotide sequence ID" value="NZ_BJYP01000030.1"/>
</dbReference>
<dbReference type="PATRIC" id="fig|319653.3.peg.539"/>
<dbReference type="InterPro" id="IPR001638">
    <property type="entry name" value="Solute-binding_3/MltF_N"/>
</dbReference>
<evidence type="ECO:0000256" key="6">
    <source>
        <dbReference type="ARBA" id="ARBA00022970"/>
    </source>
</evidence>
<evidence type="ECO:0000259" key="11">
    <source>
        <dbReference type="PROSITE" id="PS50928"/>
    </source>
</evidence>
<keyword evidence="10" id="KW-0732">Signal</keyword>